<gene>
    <name evidence="3" type="ORF">M9Y10_021587</name>
</gene>
<dbReference type="InterPro" id="IPR009057">
    <property type="entry name" value="Homeodomain-like_sf"/>
</dbReference>
<dbReference type="Proteomes" id="UP001470230">
    <property type="component" value="Unassembled WGS sequence"/>
</dbReference>
<dbReference type="SUPFAM" id="SSF46689">
    <property type="entry name" value="Homeodomain-like"/>
    <property type="match status" value="1"/>
</dbReference>
<dbReference type="PANTHER" id="PTHR46993:SF6">
    <property type="entry name" value="MYB TRANSCRIPTION FACTOR"/>
    <property type="match status" value="1"/>
</dbReference>
<dbReference type="PANTHER" id="PTHR46993">
    <property type="entry name" value="MYB TRANSCRIPTION FACTOR"/>
    <property type="match status" value="1"/>
</dbReference>
<dbReference type="SMART" id="SM00717">
    <property type="entry name" value="SANT"/>
    <property type="match status" value="1"/>
</dbReference>
<organism evidence="3 4">
    <name type="scientific">Tritrichomonas musculus</name>
    <dbReference type="NCBI Taxonomy" id="1915356"/>
    <lineage>
        <taxon>Eukaryota</taxon>
        <taxon>Metamonada</taxon>
        <taxon>Parabasalia</taxon>
        <taxon>Tritrichomonadida</taxon>
        <taxon>Tritrichomonadidae</taxon>
        <taxon>Tritrichomonas</taxon>
    </lineage>
</organism>
<evidence type="ECO:0000259" key="1">
    <source>
        <dbReference type="PROSITE" id="PS50090"/>
    </source>
</evidence>
<evidence type="ECO:0000313" key="4">
    <source>
        <dbReference type="Proteomes" id="UP001470230"/>
    </source>
</evidence>
<feature type="domain" description="Myb-like" evidence="1">
    <location>
        <begin position="108"/>
        <end position="158"/>
    </location>
</feature>
<dbReference type="EMBL" id="JAPFFF010000003">
    <property type="protein sequence ID" value="KAK8893172.1"/>
    <property type="molecule type" value="Genomic_DNA"/>
</dbReference>
<dbReference type="Pfam" id="PF00249">
    <property type="entry name" value="Myb_DNA-binding"/>
    <property type="match status" value="1"/>
</dbReference>
<dbReference type="PROSITE" id="PS51294">
    <property type="entry name" value="HTH_MYB"/>
    <property type="match status" value="1"/>
</dbReference>
<dbReference type="InterPro" id="IPR017930">
    <property type="entry name" value="Myb_dom"/>
</dbReference>
<evidence type="ECO:0000259" key="2">
    <source>
        <dbReference type="PROSITE" id="PS51294"/>
    </source>
</evidence>
<keyword evidence="4" id="KW-1185">Reference proteome</keyword>
<reference evidence="3 4" key="1">
    <citation type="submission" date="2024-04" db="EMBL/GenBank/DDBJ databases">
        <title>Tritrichomonas musculus Genome.</title>
        <authorList>
            <person name="Alves-Ferreira E."/>
            <person name="Grigg M."/>
            <person name="Lorenzi H."/>
            <person name="Galac M."/>
        </authorList>
    </citation>
    <scope>NUCLEOTIDE SEQUENCE [LARGE SCALE GENOMIC DNA]</scope>
    <source>
        <strain evidence="3 4">EAF2021</strain>
    </source>
</reference>
<dbReference type="Gene3D" id="1.10.246.220">
    <property type="match status" value="1"/>
</dbReference>
<dbReference type="CDD" id="cd11660">
    <property type="entry name" value="SANT_TRF"/>
    <property type="match status" value="1"/>
</dbReference>
<dbReference type="PROSITE" id="PS50090">
    <property type="entry name" value="MYB_LIKE"/>
    <property type="match status" value="1"/>
</dbReference>
<proteinExistence type="predicted"/>
<comment type="caution">
    <text evidence="3">The sequence shown here is derived from an EMBL/GenBank/DDBJ whole genome shotgun (WGS) entry which is preliminary data.</text>
</comment>
<protein>
    <recommendedName>
        <fullName evidence="5">Myb-like domain-containing protein</fullName>
    </recommendedName>
</protein>
<evidence type="ECO:0000313" key="3">
    <source>
        <dbReference type="EMBL" id="KAK8893172.1"/>
    </source>
</evidence>
<dbReference type="InterPro" id="IPR001005">
    <property type="entry name" value="SANT/Myb"/>
</dbReference>
<accession>A0ABR2KQH5</accession>
<feature type="domain" description="HTH myb-type" evidence="2">
    <location>
        <begin position="108"/>
        <end position="162"/>
    </location>
</feature>
<name>A0ABR2KQH5_9EUKA</name>
<sequence length="172" mass="20071">MRSDKELNEMQNLLCDTQFYYSEVCLSFSQLISKNWYKPEKNIIVPSIASEKEIHQIEQKIEQIDVNIPSDDGIDDDSESIFEQSKNGKKITLQHGRKKTNGKRIPIPWTKEEINAIKEGIKKYGLGQWAKIKSLNQEIFARNGRTSHDISDKFRSLKNKNEFKSFLKKYAQ</sequence>
<evidence type="ECO:0008006" key="5">
    <source>
        <dbReference type="Google" id="ProtNLM"/>
    </source>
</evidence>